<comment type="caution">
    <text evidence="2">The sequence shown here is derived from an EMBL/GenBank/DDBJ whole genome shotgun (WGS) entry which is preliminary data.</text>
</comment>
<feature type="transmembrane region" description="Helical" evidence="1">
    <location>
        <begin position="86"/>
        <end position="108"/>
    </location>
</feature>
<feature type="transmembrane region" description="Helical" evidence="1">
    <location>
        <begin position="120"/>
        <end position="141"/>
    </location>
</feature>
<gene>
    <name evidence="2" type="ORF">BJ878DRAFT_482225</name>
</gene>
<keyword evidence="1" id="KW-1133">Transmembrane helix</keyword>
<feature type="transmembrane region" description="Helical" evidence="1">
    <location>
        <begin position="61"/>
        <end position="80"/>
    </location>
</feature>
<dbReference type="AlphaFoldDB" id="A0A9P7YYX5"/>
<dbReference type="OrthoDB" id="40134at2759"/>
<name>A0A9P7YYX5_9HELO</name>
<sequence length="145" mass="15400">MMIPNVFLIVSTTWVTQGKSSSDALAVRHSRPESFIVFAVFATGSQILYGQLALAALSNKLCNVLCAGIFAIPALIISFPRTLDGLSWLSVLAVIAILVVGIVGMIGASPNSTPDATYSPFRSSSFVNAFVSVMNLVFAYAESFM</sequence>
<evidence type="ECO:0000313" key="2">
    <source>
        <dbReference type="EMBL" id="KAG9242216.1"/>
    </source>
</evidence>
<keyword evidence="1" id="KW-0812">Transmembrane</keyword>
<dbReference type="EMBL" id="MU254099">
    <property type="protein sequence ID" value="KAG9242216.1"/>
    <property type="molecule type" value="Genomic_DNA"/>
</dbReference>
<reference evidence="2" key="1">
    <citation type="journal article" date="2021" name="IMA Fungus">
        <title>Genomic characterization of three marine fungi, including Emericellopsis atlantica sp. nov. with signatures of a generalist lifestyle and marine biomass degradation.</title>
        <authorList>
            <person name="Hagestad O.C."/>
            <person name="Hou L."/>
            <person name="Andersen J.H."/>
            <person name="Hansen E.H."/>
            <person name="Altermark B."/>
            <person name="Li C."/>
            <person name="Kuhnert E."/>
            <person name="Cox R.J."/>
            <person name="Crous P.W."/>
            <person name="Spatafora J.W."/>
            <person name="Lail K."/>
            <person name="Amirebrahimi M."/>
            <person name="Lipzen A."/>
            <person name="Pangilinan J."/>
            <person name="Andreopoulos W."/>
            <person name="Hayes R.D."/>
            <person name="Ng V."/>
            <person name="Grigoriev I.V."/>
            <person name="Jackson S.A."/>
            <person name="Sutton T.D.S."/>
            <person name="Dobson A.D.W."/>
            <person name="Rama T."/>
        </authorList>
    </citation>
    <scope>NUCLEOTIDE SEQUENCE</scope>
    <source>
        <strain evidence="2">TRa3180A</strain>
    </source>
</reference>
<feature type="transmembrane region" description="Helical" evidence="1">
    <location>
        <begin position="34"/>
        <end position="54"/>
    </location>
</feature>
<accession>A0A9P7YYX5</accession>
<protein>
    <recommendedName>
        <fullName evidence="4">Amino acid transporter transmembrane domain-containing protein</fullName>
    </recommendedName>
</protein>
<organism evidence="2 3">
    <name type="scientific">Calycina marina</name>
    <dbReference type="NCBI Taxonomy" id="1763456"/>
    <lineage>
        <taxon>Eukaryota</taxon>
        <taxon>Fungi</taxon>
        <taxon>Dikarya</taxon>
        <taxon>Ascomycota</taxon>
        <taxon>Pezizomycotina</taxon>
        <taxon>Leotiomycetes</taxon>
        <taxon>Helotiales</taxon>
        <taxon>Pezizellaceae</taxon>
        <taxon>Calycina</taxon>
    </lineage>
</organism>
<keyword evidence="3" id="KW-1185">Reference proteome</keyword>
<keyword evidence="1" id="KW-0472">Membrane</keyword>
<dbReference type="Proteomes" id="UP000887226">
    <property type="component" value="Unassembled WGS sequence"/>
</dbReference>
<evidence type="ECO:0000313" key="3">
    <source>
        <dbReference type="Proteomes" id="UP000887226"/>
    </source>
</evidence>
<evidence type="ECO:0008006" key="4">
    <source>
        <dbReference type="Google" id="ProtNLM"/>
    </source>
</evidence>
<evidence type="ECO:0000256" key="1">
    <source>
        <dbReference type="SAM" id="Phobius"/>
    </source>
</evidence>
<proteinExistence type="predicted"/>